<organism evidence="2 3">
    <name type="scientific">Pseudobutyrivibrio xylanivorans</name>
    <dbReference type="NCBI Taxonomy" id="185007"/>
    <lineage>
        <taxon>Bacteria</taxon>
        <taxon>Bacillati</taxon>
        <taxon>Bacillota</taxon>
        <taxon>Clostridia</taxon>
        <taxon>Lachnospirales</taxon>
        <taxon>Lachnospiraceae</taxon>
        <taxon>Pseudobutyrivibrio</taxon>
    </lineage>
</organism>
<keyword evidence="1" id="KW-0812">Transmembrane</keyword>
<protein>
    <recommendedName>
        <fullName evidence="4">Divergent PAP2 family protein</fullName>
    </recommendedName>
</protein>
<dbReference type="Proteomes" id="UP000199428">
    <property type="component" value="Unassembled WGS sequence"/>
</dbReference>
<dbReference type="RefSeq" id="WP_090163702.1">
    <property type="nucleotide sequence ID" value="NZ_FMWK01000015.1"/>
</dbReference>
<feature type="transmembrane region" description="Helical" evidence="1">
    <location>
        <begin position="71"/>
        <end position="88"/>
    </location>
</feature>
<evidence type="ECO:0008006" key="4">
    <source>
        <dbReference type="Google" id="ProtNLM"/>
    </source>
</evidence>
<proteinExistence type="predicted"/>
<dbReference type="PANTHER" id="PTHR31446">
    <property type="entry name" value="ACID PHOSPHATASE/VANADIUM-DEPENDENT HALOPEROXIDASE-RELATED PROTEIN"/>
    <property type="match status" value="1"/>
</dbReference>
<dbReference type="Pfam" id="PF02681">
    <property type="entry name" value="DUF212"/>
    <property type="match status" value="1"/>
</dbReference>
<gene>
    <name evidence="2" type="ORF">SAMN02910350_02436</name>
</gene>
<reference evidence="2 3" key="1">
    <citation type="submission" date="2016-10" db="EMBL/GenBank/DDBJ databases">
        <authorList>
            <person name="de Groot N.N."/>
        </authorList>
    </citation>
    <scope>NUCLEOTIDE SEQUENCE [LARGE SCALE GENOMIC DNA]</scope>
    <source>
        <strain evidence="2 3">DSM 10317</strain>
    </source>
</reference>
<evidence type="ECO:0000313" key="3">
    <source>
        <dbReference type="Proteomes" id="UP000199428"/>
    </source>
</evidence>
<keyword evidence="1" id="KW-0472">Membrane</keyword>
<dbReference type="InterPro" id="IPR003832">
    <property type="entry name" value="DUF212"/>
</dbReference>
<feature type="transmembrane region" description="Helical" evidence="1">
    <location>
        <begin position="130"/>
        <end position="150"/>
    </location>
</feature>
<evidence type="ECO:0000313" key="2">
    <source>
        <dbReference type="EMBL" id="SCZ80691.1"/>
    </source>
</evidence>
<dbReference type="PANTHER" id="PTHR31446:SF29">
    <property type="entry name" value="ACID PHOSPHATASE_VANADIUM-DEPENDENT HALOPEROXIDASE-RELATED PROTEIN"/>
    <property type="match status" value="1"/>
</dbReference>
<keyword evidence="1" id="KW-1133">Transmembrane helix</keyword>
<accession>A0A1G5S4M2</accession>
<sequence length="152" mass="16911">MYILYDLLFNEYFMAPAIAWIVAQVIKNIIDSKRCGFNKEKLGESGGMPSSHAATVVALIAITGANLGTGSFEFAIAFFFGFITLYDARRVRFEAQRHGRALNNLNEEREEEGKQPLDIKRFKEKMGHTMPELVAGGVVGIICAAVVYYLPI</sequence>
<dbReference type="AlphaFoldDB" id="A0A1G5S4M2"/>
<evidence type="ECO:0000256" key="1">
    <source>
        <dbReference type="SAM" id="Phobius"/>
    </source>
</evidence>
<dbReference type="EMBL" id="FMWK01000015">
    <property type="protein sequence ID" value="SCZ80691.1"/>
    <property type="molecule type" value="Genomic_DNA"/>
</dbReference>
<name>A0A1G5S4M2_PSEXY</name>
<feature type="transmembrane region" description="Helical" evidence="1">
    <location>
        <begin position="12"/>
        <end position="30"/>
    </location>
</feature>